<feature type="transmembrane region" description="Helical" evidence="1">
    <location>
        <begin position="25"/>
        <end position="47"/>
    </location>
</feature>
<evidence type="ECO:0000313" key="3">
    <source>
        <dbReference type="Proteomes" id="UP000199400"/>
    </source>
</evidence>
<accession>A0A1I2GYY7</accession>
<evidence type="ECO:0008006" key="4">
    <source>
        <dbReference type="Google" id="ProtNLM"/>
    </source>
</evidence>
<keyword evidence="1" id="KW-0812">Transmembrane</keyword>
<keyword evidence="1" id="KW-0472">Membrane</keyword>
<reference evidence="3" key="1">
    <citation type="submission" date="2016-10" db="EMBL/GenBank/DDBJ databases">
        <authorList>
            <person name="Varghese N."/>
            <person name="Submissions S."/>
        </authorList>
    </citation>
    <scope>NUCLEOTIDE SEQUENCE [LARGE SCALE GENOMIC DNA]</scope>
    <source>
        <strain evidence="3">ATCC 25963</strain>
    </source>
</reference>
<keyword evidence="3" id="KW-1185">Reference proteome</keyword>
<dbReference type="InterPro" id="IPR048136">
    <property type="entry name" value="STM3941-like"/>
</dbReference>
<evidence type="ECO:0000256" key="1">
    <source>
        <dbReference type="SAM" id="Phobius"/>
    </source>
</evidence>
<protein>
    <recommendedName>
        <fullName evidence="4">PH domain-containing protein</fullName>
    </recommendedName>
</protein>
<organism evidence="2 3">
    <name type="scientific">Nannocystis exedens</name>
    <dbReference type="NCBI Taxonomy" id="54"/>
    <lineage>
        <taxon>Bacteria</taxon>
        <taxon>Pseudomonadati</taxon>
        <taxon>Myxococcota</taxon>
        <taxon>Polyangia</taxon>
        <taxon>Nannocystales</taxon>
        <taxon>Nannocystaceae</taxon>
        <taxon>Nannocystis</taxon>
    </lineage>
</organism>
<feature type="transmembrane region" description="Helical" evidence="1">
    <location>
        <begin position="59"/>
        <end position="79"/>
    </location>
</feature>
<dbReference type="OrthoDB" id="5108483at2"/>
<dbReference type="NCBIfam" id="NF041635">
    <property type="entry name" value="STM3941_fam"/>
    <property type="match status" value="1"/>
</dbReference>
<sequence length="189" mass="20112">MPAPSSNEFVDTSRTLELLHSPLKMFGVLAAGLVMTSLSLLLVVPIVPELAGDPVVRGLGIVGALFFGSCSVVVLRQWFTPEAVITISPAGLRDVRVARAFIPWPAIERLSTWTFNGQSFLVIAVAPEVERRLPLTRTARWTRGPNRKLGADGLCVSAHGLKVDFATLAALVHAYAATYAAPAATDPGP</sequence>
<dbReference type="RefSeq" id="WP_096327165.1">
    <property type="nucleotide sequence ID" value="NZ_FOMX01000036.1"/>
</dbReference>
<proteinExistence type="predicted"/>
<dbReference type="EMBL" id="FOMX01000036">
    <property type="protein sequence ID" value="SFF22279.1"/>
    <property type="molecule type" value="Genomic_DNA"/>
</dbReference>
<evidence type="ECO:0000313" key="2">
    <source>
        <dbReference type="EMBL" id="SFF22279.1"/>
    </source>
</evidence>
<gene>
    <name evidence="2" type="ORF">SAMN02745121_07584</name>
</gene>
<dbReference type="STRING" id="54.SAMN02745121_07584"/>
<dbReference type="Proteomes" id="UP000199400">
    <property type="component" value="Unassembled WGS sequence"/>
</dbReference>
<name>A0A1I2GYY7_9BACT</name>
<keyword evidence="1" id="KW-1133">Transmembrane helix</keyword>
<dbReference type="AlphaFoldDB" id="A0A1I2GYY7"/>